<keyword evidence="2" id="KW-0812">Transmembrane</keyword>
<comment type="caution">
    <text evidence="3">The sequence shown here is derived from an EMBL/GenBank/DDBJ whole genome shotgun (WGS) entry which is preliminary data.</text>
</comment>
<name>A0A9X1NBU6_9ACTN</name>
<keyword evidence="4" id="KW-1185">Reference proteome</keyword>
<feature type="transmembrane region" description="Helical" evidence="2">
    <location>
        <begin position="696"/>
        <end position="719"/>
    </location>
</feature>
<gene>
    <name evidence="3" type="ORF">LR394_08655</name>
</gene>
<evidence type="ECO:0000256" key="1">
    <source>
        <dbReference type="SAM" id="MobiDB-lite"/>
    </source>
</evidence>
<proteinExistence type="predicted"/>
<protein>
    <submittedName>
        <fullName evidence="3">Uncharacterized protein</fullName>
    </submittedName>
</protein>
<feature type="compositionally biased region" description="Polar residues" evidence="1">
    <location>
        <begin position="470"/>
        <end position="495"/>
    </location>
</feature>
<feature type="region of interest" description="Disordered" evidence="1">
    <location>
        <begin position="377"/>
        <end position="544"/>
    </location>
</feature>
<evidence type="ECO:0000313" key="4">
    <source>
        <dbReference type="Proteomes" id="UP001138997"/>
    </source>
</evidence>
<keyword evidence="2" id="KW-0472">Membrane</keyword>
<feature type="transmembrane region" description="Helical" evidence="2">
    <location>
        <begin position="232"/>
        <end position="250"/>
    </location>
</feature>
<feature type="compositionally biased region" description="Low complexity" evidence="1">
    <location>
        <begin position="496"/>
        <end position="529"/>
    </location>
</feature>
<dbReference type="RefSeq" id="WP_231440140.1">
    <property type="nucleotide sequence ID" value="NZ_JAJOMB010000003.1"/>
</dbReference>
<feature type="transmembrane region" description="Helical" evidence="2">
    <location>
        <begin position="285"/>
        <end position="303"/>
    </location>
</feature>
<feature type="region of interest" description="Disordered" evidence="1">
    <location>
        <begin position="1"/>
        <end position="33"/>
    </location>
</feature>
<dbReference type="AlphaFoldDB" id="A0A9X1NBU6"/>
<dbReference type="EMBL" id="JAJOMB010000003">
    <property type="protein sequence ID" value="MCD5310964.1"/>
    <property type="molecule type" value="Genomic_DNA"/>
</dbReference>
<accession>A0A9X1NBU6</accession>
<feature type="transmembrane region" description="Helical" evidence="2">
    <location>
        <begin position="74"/>
        <end position="93"/>
    </location>
</feature>
<feature type="transmembrane region" description="Helical" evidence="2">
    <location>
        <begin position="100"/>
        <end position="122"/>
    </location>
</feature>
<feature type="compositionally biased region" description="Pro residues" evidence="1">
    <location>
        <begin position="450"/>
        <end position="469"/>
    </location>
</feature>
<evidence type="ECO:0000313" key="3">
    <source>
        <dbReference type="EMBL" id="MCD5310964.1"/>
    </source>
</evidence>
<feature type="transmembrane region" description="Helical" evidence="2">
    <location>
        <begin position="50"/>
        <end position="68"/>
    </location>
</feature>
<feature type="transmembrane region" description="Helical" evidence="2">
    <location>
        <begin position="202"/>
        <end position="220"/>
    </location>
</feature>
<feature type="transmembrane region" description="Helical" evidence="2">
    <location>
        <begin position="640"/>
        <end position="661"/>
    </location>
</feature>
<feature type="compositionally biased region" description="Low complexity" evidence="1">
    <location>
        <begin position="377"/>
        <end position="449"/>
    </location>
</feature>
<keyword evidence="2" id="KW-1133">Transmembrane helix</keyword>
<feature type="transmembrane region" description="Helical" evidence="2">
    <location>
        <begin position="134"/>
        <end position="156"/>
    </location>
</feature>
<sequence>MATQTMQTGPATRDEEHDEQEEPQDRQKLQLGLPWRDGPRSAQRLRAVRALGLWVSLAWVALVLALLVGAGSALAAFGQVYALFVLGFLVTVLRTARWSALAGIFAGSMVWAFVSAGAALLLLPGAGSGAVLELVTTGLGQGVLTLVPVIVAVLVAPGRLRGFAISDWLLLGLAVGLGFQAAEQLVRSVWLGTSTTMIPADIRVWTLLVTGAIGFAIVGWRRAGAGRMRGVGAVLLRAVSLVAPMLVWWLTVLAPLGDVDAETSAAVPAWLRLGEQVVTTVPLDAVLLGLALAMLLAALLVDARHLLAVDEQRNDLTILPAPWRAAEWTETWAARVSREPIRRRMYLQDPAPTAGVAGPAPTAGVAGPAPTAGVAGPAPTAGVAGSAAVTGSNPASPATADSAASGTTTPDRSPPGSAGSGSTTSGPATSGWTTSGSATPGSAGADPKLASPPAPAPTSPIAAPVPPSAQNPTTSQPGTPAANPSPTSADPTSGIPSASPSTASNTPAETPAPASADSPTAQATAATTAAEDEAERERGRHRAALNASRGAGLRTFALETWAVTSWACARVWRTLVVAVCALVAYATRDKIVILAAHAGVTGESRLTRLVRGRAAMEMTRHARQEAYTRRSGTTGRTQVIVWRVSAGLLLVLLLTALWFAYSAVQDDTPATELVWLTGYLNGLAPWWSGLSVGDQVVIAGGIVALVLLAGGSLGTAFGVSGAAAFLSSHGYGVGTFVLDPRAAVGSYLRTATPAAVLADGAELALTFTPVTFGGAVQARRVRLTCENYLHAFELGGDGVPTKAAAFAEFAARAIPPAGYHDVVIQADFSSAASSFSPKRVAKLILNNADYAGGPVRLVPGAAGGTPDEAAQALADRLGVQVLAPNNTVHAFDSGRLVVGPSPLVPTGEWVTFEPGAQR</sequence>
<feature type="compositionally biased region" description="Polar residues" evidence="1">
    <location>
        <begin position="1"/>
        <end position="10"/>
    </location>
</feature>
<dbReference type="Proteomes" id="UP001138997">
    <property type="component" value="Unassembled WGS sequence"/>
</dbReference>
<feature type="transmembrane region" description="Helical" evidence="2">
    <location>
        <begin position="163"/>
        <end position="182"/>
    </location>
</feature>
<evidence type="ECO:0000256" key="2">
    <source>
        <dbReference type="SAM" id="Phobius"/>
    </source>
</evidence>
<organism evidence="3 4">
    <name type="scientific">Kineosporia babensis</name>
    <dbReference type="NCBI Taxonomy" id="499548"/>
    <lineage>
        <taxon>Bacteria</taxon>
        <taxon>Bacillati</taxon>
        <taxon>Actinomycetota</taxon>
        <taxon>Actinomycetes</taxon>
        <taxon>Kineosporiales</taxon>
        <taxon>Kineosporiaceae</taxon>
        <taxon>Kineosporia</taxon>
    </lineage>
</organism>
<reference evidence="3" key="1">
    <citation type="submission" date="2021-11" db="EMBL/GenBank/DDBJ databases">
        <title>Streptomyces corallinus and Kineosporia corallina sp. nov., two new coral-derived marine actinobacteria.</title>
        <authorList>
            <person name="Buangrab K."/>
            <person name="Sutthacheep M."/>
            <person name="Yeemin T."/>
            <person name="Harunari E."/>
            <person name="Igarashi Y."/>
            <person name="Sripreechasak P."/>
            <person name="Kanchanasin P."/>
            <person name="Tanasupawat S."/>
            <person name="Phongsopitanun W."/>
        </authorList>
    </citation>
    <scope>NUCLEOTIDE SEQUENCE</scope>
    <source>
        <strain evidence="3">JCM 31032</strain>
    </source>
</reference>